<keyword evidence="5" id="KW-1133">Transmembrane helix</keyword>
<evidence type="ECO:0000256" key="6">
    <source>
        <dbReference type="ARBA" id="ARBA00023055"/>
    </source>
</evidence>
<keyword evidence="6" id="KW-0445">Lipid transport</keyword>
<evidence type="ECO:0000256" key="1">
    <source>
        <dbReference type="ARBA" id="ARBA00004586"/>
    </source>
</evidence>
<dbReference type="PANTHER" id="PTHR13466">
    <property type="entry name" value="TEX2 PROTEIN-RELATED"/>
    <property type="match status" value="1"/>
</dbReference>
<dbReference type="OrthoDB" id="26740at2759"/>
<evidence type="ECO:0000256" key="8">
    <source>
        <dbReference type="ARBA" id="ARBA00023136"/>
    </source>
</evidence>
<dbReference type="RefSeq" id="XP_018230253.1">
    <property type="nucleotide sequence ID" value="XM_018373598.1"/>
</dbReference>
<proteinExistence type="predicted"/>
<keyword evidence="12" id="KW-1185">Reference proteome</keyword>
<dbReference type="Pfam" id="PF10296">
    <property type="entry name" value="MMM1"/>
    <property type="match status" value="1"/>
</dbReference>
<reference evidence="12" key="1">
    <citation type="journal article" date="2016" name="Nat. Commun.">
        <title>Genome analysis of three Pneumocystis species reveals adaptation mechanisms to life exclusively in mammalian hosts.</title>
        <authorList>
            <person name="Ma L."/>
            <person name="Chen Z."/>
            <person name="Huang D.W."/>
            <person name="Kutty G."/>
            <person name="Ishihara M."/>
            <person name="Wang H."/>
            <person name="Abouelleil A."/>
            <person name="Bishop L."/>
            <person name="Davey E."/>
            <person name="Deng R."/>
            <person name="Deng X."/>
            <person name="Fan L."/>
            <person name="Fantoni G."/>
            <person name="Fitzgerald M."/>
            <person name="Gogineni E."/>
            <person name="Goldberg J.M."/>
            <person name="Handley G."/>
            <person name="Hu X."/>
            <person name="Huber C."/>
            <person name="Jiao X."/>
            <person name="Jones K."/>
            <person name="Levin J.Z."/>
            <person name="Liu Y."/>
            <person name="Macdonald P."/>
            <person name="Melnikov A."/>
            <person name="Raley C."/>
            <person name="Sassi M."/>
            <person name="Sherman B.T."/>
            <person name="Song X."/>
            <person name="Sykes S."/>
            <person name="Tran B."/>
            <person name="Walsh L."/>
            <person name="Xia Y."/>
            <person name="Yang J."/>
            <person name="Young S."/>
            <person name="Zeng Q."/>
            <person name="Zheng X."/>
            <person name="Stephens R."/>
            <person name="Nusbaum C."/>
            <person name="Birren B.W."/>
            <person name="Azadi P."/>
            <person name="Lempicki R.A."/>
            <person name="Cuomo C.A."/>
            <person name="Kovacs J.A."/>
        </authorList>
    </citation>
    <scope>NUCLEOTIDE SEQUENCE [LARGE SCALE GENOMIC DNA]</scope>
    <source>
        <strain evidence="12">RU7</strain>
    </source>
</reference>
<feature type="compositionally biased region" description="Basic and acidic residues" evidence="9">
    <location>
        <begin position="390"/>
        <end position="437"/>
    </location>
</feature>
<comment type="subcellular location">
    <subcellularLocation>
        <location evidence="1">Endoplasmic reticulum membrane</location>
    </subcellularLocation>
</comment>
<dbReference type="Proteomes" id="UP000053447">
    <property type="component" value="Unassembled WGS sequence"/>
</dbReference>
<keyword evidence="3" id="KW-0812">Transmembrane</keyword>
<keyword evidence="4" id="KW-0256">Endoplasmic reticulum</keyword>
<feature type="domain" description="SMP-LTD" evidence="10">
    <location>
        <begin position="184"/>
        <end position="375"/>
    </location>
</feature>
<gene>
    <name evidence="11" type="ORF">T551_01335</name>
</gene>
<dbReference type="AlphaFoldDB" id="A0A0W4ZSC9"/>
<feature type="compositionally biased region" description="Basic and acidic residues" evidence="9">
    <location>
        <begin position="493"/>
        <end position="504"/>
    </location>
</feature>
<dbReference type="GO" id="GO:0005789">
    <property type="term" value="C:endoplasmic reticulum membrane"/>
    <property type="evidence" value="ECO:0007669"/>
    <property type="project" value="UniProtKB-SubCell"/>
</dbReference>
<dbReference type="GO" id="GO:0008289">
    <property type="term" value="F:lipid binding"/>
    <property type="evidence" value="ECO:0007669"/>
    <property type="project" value="UniProtKB-KW"/>
</dbReference>
<dbReference type="GO" id="GO:0015914">
    <property type="term" value="P:phospholipid transport"/>
    <property type="evidence" value="ECO:0007669"/>
    <property type="project" value="TreeGrafter"/>
</dbReference>
<evidence type="ECO:0000313" key="12">
    <source>
        <dbReference type="Proteomes" id="UP000053447"/>
    </source>
</evidence>
<feature type="compositionally biased region" description="Polar residues" evidence="9">
    <location>
        <begin position="474"/>
        <end position="484"/>
    </location>
</feature>
<dbReference type="GO" id="GO:0032865">
    <property type="term" value="C:ERMES complex"/>
    <property type="evidence" value="ECO:0007669"/>
    <property type="project" value="TreeGrafter"/>
</dbReference>
<dbReference type="SUPFAM" id="SSF50729">
    <property type="entry name" value="PH domain-like"/>
    <property type="match status" value="1"/>
</dbReference>
<protein>
    <recommendedName>
        <fullName evidence="10">SMP-LTD domain-containing protein</fullName>
    </recommendedName>
</protein>
<feature type="region of interest" description="Disordered" evidence="9">
    <location>
        <begin position="749"/>
        <end position="785"/>
    </location>
</feature>
<dbReference type="Gene3D" id="2.30.29.30">
    <property type="entry name" value="Pleckstrin-homology domain (PH domain)/Phosphotyrosine-binding domain (PTB)"/>
    <property type="match status" value="1"/>
</dbReference>
<dbReference type="GO" id="GO:1990456">
    <property type="term" value="P:mitochondrion-endoplasmic reticulum membrane tethering"/>
    <property type="evidence" value="ECO:0007669"/>
    <property type="project" value="TreeGrafter"/>
</dbReference>
<name>A0A0W4ZSC9_PNEJ7</name>
<feature type="compositionally biased region" description="Polar residues" evidence="9">
    <location>
        <begin position="773"/>
        <end position="785"/>
    </location>
</feature>
<feature type="compositionally biased region" description="Gly residues" evidence="9">
    <location>
        <begin position="441"/>
        <end position="451"/>
    </location>
</feature>
<feature type="region of interest" description="Disordered" evidence="9">
    <location>
        <begin position="886"/>
        <end position="909"/>
    </location>
</feature>
<evidence type="ECO:0000256" key="4">
    <source>
        <dbReference type="ARBA" id="ARBA00022824"/>
    </source>
</evidence>
<keyword evidence="2" id="KW-0813">Transport</keyword>
<feature type="compositionally biased region" description="Basic and acidic residues" evidence="9">
    <location>
        <begin position="726"/>
        <end position="736"/>
    </location>
</feature>
<evidence type="ECO:0000256" key="3">
    <source>
        <dbReference type="ARBA" id="ARBA00022692"/>
    </source>
</evidence>
<dbReference type="InterPro" id="IPR019411">
    <property type="entry name" value="MMM1_dom"/>
</dbReference>
<sequence>MHWFPAFSHLVAYAAGAVTLPLLILVLLLVGRAPPSVPRQLPQQRTRDPPAKTGWLRVCRGHPRRRAVLFYAVLRDNTLHLYDREHRTDLRHRIVLVPSTVGLWPPGAHDGELFARAHAIHIAEQASAVSTESTARQQYFLFSGNPSDQEDWYFALAAASGRQPLQFEAADMSALLQAIHGSDAQVEMRWLNGLIGRLFLGLYQTQMAEEFIMERIRKKIARIKKPGFLSDIVVRRVEIGNSIPYVTNPRLRELSMDGQLNMDVKITYKGQMRVEIGTSVTLNLGGRLRGRKMEVVVAVVVKRFEGTIGVIMKPPPSNRVWYGFYEMPTIDMTIEPVVFSKQITYSMILKVLENRIRETIQNTLVFPHMEDFYICSTKNQMYRGGIWEESRAGREERREEGEEEVEKGVEREGIEEGRKEGQGEEKEGEKGEKKETEGEGVPLGGPGGLGGKQQRQAVLLTTLRTGENKKSGLKRSSSYNTIASGSGGGIEGGEGRERRGEGEEKLGKSFVTAAAMSAFGKSSVLPKTLNKISQSKIFKSEEMQKGEQEGENEVGRKKVFWKQKTDNWKSIGMIGSGGSSISGSSLKSTFATKKERLSAAFVTMREGSTLFEGRRKQEVGEKNTLSLSVSSATNAVRRWGANYITKRHSHASLDSEVLSEYTGRSSSVSFERDKKESLAQEVLEDRLPEYSEVAGESMEPIGVSKQEIGDEVPRLEHSASEPISSMKREENKQHGVKETMSYNTISFKQRPVPLPPVKQKAKQPVLPARQSVRAEQNSQSSEVSSGITLGLASDLALDLTSDSMDASNQANIQKILKKRYETESRFKKHQFDSNGTAKPEAKLEEDAILDDSFGLDDNIDLDDHFELDESDLKDGFGLCDDIELEETVGSDPTDLEHAFNPEDIDPEEDMSCASIHEQENPSRSATC</sequence>
<organism evidence="11 12">
    <name type="scientific">Pneumocystis jirovecii (strain RU7)</name>
    <name type="common">Human pneumocystis pneumonia agent</name>
    <dbReference type="NCBI Taxonomy" id="1408657"/>
    <lineage>
        <taxon>Eukaryota</taxon>
        <taxon>Fungi</taxon>
        <taxon>Dikarya</taxon>
        <taxon>Ascomycota</taxon>
        <taxon>Taphrinomycotina</taxon>
        <taxon>Pneumocystomycetes</taxon>
        <taxon>Pneumocystaceae</taxon>
        <taxon>Pneumocystis</taxon>
    </lineage>
</organism>
<evidence type="ECO:0000259" key="10">
    <source>
        <dbReference type="PROSITE" id="PS51847"/>
    </source>
</evidence>
<dbReference type="VEuPathDB" id="FungiDB:T551_01335"/>
<evidence type="ECO:0000256" key="2">
    <source>
        <dbReference type="ARBA" id="ARBA00022448"/>
    </source>
</evidence>
<feature type="region of interest" description="Disordered" evidence="9">
    <location>
        <begin position="390"/>
        <end position="504"/>
    </location>
</feature>
<evidence type="ECO:0000256" key="7">
    <source>
        <dbReference type="ARBA" id="ARBA00023121"/>
    </source>
</evidence>
<evidence type="ECO:0000256" key="5">
    <source>
        <dbReference type="ARBA" id="ARBA00022989"/>
    </source>
</evidence>
<dbReference type="GeneID" id="28939853"/>
<evidence type="ECO:0000313" key="11">
    <source>
        <dbReference type="EMBL" id="KTW31263.1"/>
    </source>
</evidence>
<dbReference type="InterPro" id="IPR031468">
    <property type="entry name" value="SMP_LBD"/>
</dbReference>
<dbReference type="InterPro" id="IPR011993">
    <property type="entry name" value="PH-like_dom_sf"/>
</dbReference>
<keyword evidence="8" id="KW-0472">Membrane</keyword>
<dbReference type="STRING" id="1408657.A0A0W4ZSC9"/>
<dbReference type="PANTHER" id="PTHR13466:SF19">
    <property type="entry name" value="NUCLEUS-VACUOLE JUNCTION PROTEIN 2"/>
    <property type="match status" value="1"/>
</dbReference>
<comment type="caution">
    <text evidence="11">The sequence shown here is derived from an EMBL/GenBank/DDBJ whole genome shotgun (WGS) entry which is preliminary data.</text>
</comment>
<evidence type="ECO:0000256" key="9">
    <source>
        <dbReference type="SAM" id="MobiDB-lite"/>
    </source>
</evidence>
<keyword evidence="7" id="KW-0446">Lipid-binding</keyword>
<dbReference type="EMBL" id="LFWA01000005">
    <property type="protein sequence ID" value="KTW31263.1"/>
    <property type="molecule type" value="Genomic_DNA"/>
</dbReference>
<dbReference type="CDD" id="cd21675">
    <property type="entry name" value="SMP_TEX2"/>
    <property type="match status" value="1"/>
</dbReference>
<accession>A0A0W4ZSC9</accession>
<dbReference type="PROSITE" id="PS51847">
    <property type="entry name" value="SMP"/>
    <property type="match status" value="1"/>
</dbReference>
<feature type="region of interest" description="Disordered" evidence="9">
    <location>
        <begin position="711"/>
        <end position="736"/>
    </location>
</feature>